<dbReference type="PROSITE" id="PS51294">
    <property type="entry name" value="HTH_MYB"/>
    <property type="match status" value="1"/>
</dbReference>
<dbReference type="GO" id="GO:0000978">
    <property type="term" value="F:RNA polymerase II cis-regulatory region sequence-specific DNA binding"/>
    <property type="evidence" value="ECO:0007669"/>
    <property type="project" value="TreeGrafter"/>
</dbReference>
<evidence type="ECO:0000259" key="2">
    <source>
        <dbReference type="PROSITE" id="PS50090"/>
    </source>
</evidence>
<evidence type="ECO:0000313" key="4">
    <source>
        <dbReference type="EMBL" id="KAK4097761.1"/>
    </source>
</evidence>
<dbReference type="InterPro" id="IPR009057">
    <property type="entry name" value="Homeodomain-like_sf"/>
</dbReference>
<comment type="caution">
    <text evidence="4">The sequence shown here is derived from an EMBL/GenBank/DDBJ whole genome shotgun (WGS) entry which is preliminary data.</text>
</comment>
<dbReference type="InterPro" id="IPR001005">
    <property type="entry name" value="SANT/Myb"/>
</dbReference>
<keyword evidence="5" id="KW-1185">Reference proteome</keyword>
<dbReference type="InterPro" id="IPR050560">
    <property type="entry name" value="MYB_TF"/>
</dbReference>
<gene>
    <name evidence="4" type="ORF">N658DRAFT_488936</name>
</gene>
<dbReference type="PANTHER" id="PTHR45614">
    <property type="entry name" value="MYB PROTEIN-RELATED"/>
    <property type="match status" value="1"/>
</dbReference>
<feature type="region of interest" description="Disordered" evidence="1">
    <location>
        <begin position="273"/>
        <end position="292"/>
    </location>
</feature>
<dbReference type="SUPFAM" id="SSF46689">
    <property type="entry name" value="Homeodomain-like"/>
    <property type="match status" value="1"/>
</dbReference>
<evidence type="ECO:0000259" key="3">
    <source>
        <dbReference type="PROSITE" id="PS51294"/>
    </source>
</evidence>
<feature type="region of interest" description="Disordered" evidence="1">
    <location>
        <begin position="1"/>
        <end position="57"/>
    </location>
</feature>
<organism evidence="4 5">
    <name type="scientific">Parathielavia hyrcaniae</name>
    <dbReference type="NCBI Taxonomy" id="113614"/>
    <lineage>
        <taxon>Eukaryota</taxon>
        <taxon>Fungi</taxon>
        <taxon>Dikarya</taxon>
        <taxon>Ascomycota</taxon>
        <taxon>Pezizomycotina</taxon>
        <taxon>Sordariomycetes</taxon>
        <taxon>Sordariomycetidae</taxon>
        <taxon>Sordariales</taxon>
        <taxon>Chaetomiaceae</taxon>
        <taxon>Parathielavia</taxon>
    </lineage>
</organism>
<dbReference type="CDD" id="cd00167">
    <property type="entry name" value="SANT"/>
    <property type="match status" value="1"/>
</dbReference>
<reference evidence="4" key="1">
    <citation type="journal article" date="2023" name="Mol. Phylogenet. Evol.">
        <title>Genome-scale phylogeny and comparative genomics of the fungal order Sordariales.</title>
        <authorList>
            <person name="Hensen N."/>
            <person name="Bonometti L."/>
            <person name="Westerberg I."/>
            <person name="Brannstrom I.O."/>
            <person name="Guillou S."/>
            <person name="Cros-Aarteil S."/>
            <person name="Calhoun S."/>
            <person name="Haridas S."/>
            <person name="Kuo A."/>
            <person name="Mondo S."/>
            <person name="Pangilinan J."/>
            <person name="Riley R."/>
            <person name="LaButti K."/>
            <person name="Andreopoulos B."/>
            <person name="Lipzen A."/>
            <person name="Chen C."/>
            <person name="Yan M."/>
            <person name="Daum C."/>
            <person name="Ng V."/>
            <person name="Clum A."/>
            <person name="Steindorff A."/>
            <person name="Ohm R.A."/>
            <person name="Martin F."/>
            <person name="Silar P."/>
            <person name="Natvig D.O."/>
            <person name="Lalanne C."/>
            <person name="Gautier V."/>
            <person name="Ament-Velasquez S.L."/>
            <person name="Kruys A."/>
            <person name="Hutchinson M.I."/>
            <person name="Powell A.J."/>
            <person name="Barry K."/>
            <person name="Miller A.N."/>
            <person name="Grigoriev I.V."/>
            <person name="Debuchy R."/>
            <person name="Gladieux P."/>
            <person name="Hiltunen Thoren M."/>
            <person name="Johannesson H."/>
        </authorList>
    </citation>
    <scope>NUCLEOTIDE SEQUENCE</scope>
    <source>
        <strain evidence="4">CBS 757.83</strain>
    </source>
</reference>
<dbReference type="Pfam" id="PF00249">
    <property type="entry name" value="Myb_DNA-binding"/>
    <property type="match status" value="1"/>
</dbReference>
<feature type="region of interest" description="Disordered" evidence="1">
    <location>
        <begin position="213"/>
        <end position="250"/>
    </location>
</feature>
<dbReference type="Gene3D" id="1.10.10.60">
    <property type="entry name" value="Homeodomain-like"/>
    <property type="match status" value="1"/>
</dbReference>
<dbReference type="GO" id="GO:0005634">
    <property type="term" value="C:nucleus"/>
    <property type="evidence" value="ECO:0007669"/>
    <property type="project" value="TreeGrafter"/>
</dbReference>
<feature type="region of interest" description="Disordered" evidence="1">
    <location>
        <begin position="74"/>
        <end position="112"/>
    </location>
</feature>
<accession>A0AAN6PVC7</accession>
<dbReference type="SMART" id="SM00717">
    <property type="entry name" value="SANT"/>
    <property type="match status" value="1"/>
</dbReference>
<proteinExistence type="predicted"/>
<dbReference type="AlphaFoldDB" id="A0AAN6PVC7"/>
<dbReference type="InterPro" id="IPR017930">
    <property type="entry name" value="Myb_dom"/>
</dbReference>
<dbReference type="PANTHER" id="PTHR45614:SF51">
    <property type="entry name" value="MYB-LIKE DNA-BINDING PROTEIN BAS1"/>
    <property type="match status" value="1"/>
</dbReference>
<name>A0AAN6PVC7_9PEZI</name>
<evidence type="ECO:0000313" key="5">
    <source>
        <dbReference type="Proteomes" id="UP001305647"/>
    </source>
</evidence>
<feature type="domain" description="Myb-like" evidence="2">
    <location>
        <begin position="102"/>
        <end position="151"/>
    </location>
</feature>
<dbReference type="PROSITE" id="PS50090">
    <property type="entry name" value="MYB_LIKE"/>
    <property type="match status" value="1"/>
</dbReference>
<feature type="domain" description="HTH myb-type" evidence="3">
    <location>
        <begin position="102"/>
        <end position="155"/>
    </location>
</feature>
<dbReference type="EMBL" id="MU863668">
    <property type="protein sequence ID" value="KAK4097761.1"/>
    <property type="molecule type" value="Genomic_DNA"/>
</dbReference>
<dbReference type="GO" id="GO:0000981">
    <property type="term" value="F:DNA-binding transcription factor activity, RNA polymerase II-specific"/>
    <property type="evidence" value="ECO:0007669"/>
    <property type="project" value="TreeGrafter"/>
</dbReference>
<evidence type="ECO:0000256" key="1">
    <source>
        <dbReference type="SAM" id="MobiDB-lite"/>
    </source>
</evidence>
<feature type="compositionally biased region" description="Low complexity" evidence="1">
    <location>
        <begin position="46"/>
        <end position="56"/>
    </location>
</feature>
<feature type="compositionally biased region" description="Low complexity" evidence="1">
    <location>
        <begin position="19"/>
        <end position="37"/>
    </location>
</feature>
<sequence length="292" mass="31488">MNIASLLEGGDPNRSSVCPAQQPPSASFPAVVAVTAPPNGPPPAPFAAAASSSSLGVVGGPGVCRQSVSVAPGSAEPLAAGSDLRPRSTTRKRNVTPRTAESPAKKRSKWSSKEDALLVQLRGSNMKWEDISTQLPGRSPVSCRLHYQNYLERRNEWSEELKNKLARVYERFKHEMWAKLAQELEVPWRAAEAMHWQLGEADLARRAGAPLAAPEAPISSPTTHHTGQPRGFDRPHDHFTATGPSSKYAVNPAPVQHAALLTWANALRTGMSPSLGSTEYDVDDVERPNSLD</sequence>
<protein>
    <submittedName>
        <fullName evidence="4">Uncharacterized protein</fullName>
    </submittedName>
</protein>
<reference evidence="4" key="2">
    <citation type="submission" date="2023-05" db="EMBL/GenBank/DDBJ databases">
        <authorList>
            <consortium name="Lawrence Berkeley National Laboratory"/>
            <person name="Steindorff A."/>
            <person name="Hensen N."/>
            <person name="Bonometti L."/>
            <person name="Westerberg I."/>
            <person name="Brannstrom I.O."/>
            <person name="Guillou S."/>
            <person name="Cros-Aarteil S."/>
            <person name="Calhoun S."/>
            <person name="Haridas S."/>
            <person name="Kuo A."/>
            <person name="Mondo S."/>
            <person name="Pangilinan J."/>
            <person name="Riley R."/>
            <person name="Labutti K."/>
            <person name="Andreopoulos B."/>
            <person name="Lipzen A."/>
            <person name="Chen C."/>
            <person name="Yanf M."/>
            <person name="Daum C."/>
            <person name="Ng V."/>
            <person name="Clum A."/>
            <person name="Ohm R."/>
            <person name="Martin F."/>
            <person name="Silar P."/>
            <person name="Natvig D."/>
            <person name="Lalanne C."/>
            <person name="Gautier V."/>
            <person name="Ament-Velasquez S.L."/>
            <person name="Kruys A."/>
            <person name="Hutchinson M.I."/>
            <person name="Powell A.J."/>
            <person name="Barry K."/>
            <person name="Miller A.N."/>
            <person name="Grigoriev I.V."/>
            <person name="Debuchy R."/>
            <person name="Gladieux P."/>
            <person name="Thoren M.H."/>
            <person name="Johannesson H."/>
        </authorList>
    </citation>
    <scope>NUCLEOTIDE SEQUENCE</scope>
    <source>
        <strain evidence="4">CBS 757.83</strain>
    </source>
</reference>
<dbReference type="Proteomes" id="UP001305647">
    <property type="component" value="Unassembled WGS sequence"/>
</dbReference>